<keyword evidence="4" id="KW-1185">Reference proteome</keyword>
<keyword evidence="2" id="KW-1133">Transmembrane helix</keyword>
<proteinExistence type="predicted"/>
<sequence length="531" mass="60606">MSKTCDPGLFWTYVDVDTDKISGSHYMDACNTRVTLTKNDNTPNNEYKEYLHQVPQGGYYLGGIYHNNKLLLGFQKLNYYKDVKVYYLRYDTNNLAPVLIGITKDETKYDYYKYNSIKPSEKWEREYSIESSGNNLGQKLNEITSTYAKIVILNLNKTQNNDKYEVDGNDIPTNSYACMSVTSTVIHGVYKKCTHSYEHLKIRVISTKYRGEYIPFDESPADTMCRCVNVYYWIHDHGHASPFILEFESESKPVYYKLDGVYDGRKVSGKVKQWKLDNRVTTENLKEELDTLNCDINRAHRIDISVNKDQAVTFCTSCSAKTTAVYLRSENVKNIYRASTHTLEDTHEHIGQLTYKSEILEGIDYVTGANTVTIIRHPVSNSDPSLLNYAGKWYRKGQDNKNRWDVIVGADNVNVDDADGIITLLENKVPVPGLPPQPTPPSHKDSSGTRDSTSDDSHINIHETKQKVREHESGKSGPPIVGIVVGAVIGLALACFVVHEGFMLRRNPEKSFIVRLRNRFNQFSYLVLQRE</sequence>
<dbReference type="Proteomes" id="UP000031512">
    <property type="component" value="Unassembled WGS sequence"/>
</dbReference>
<dbReference type="RefSeq" id="XP_004832057.1">
    <property type="nucleotide sequence ID" value="XM_004832000.1"/>
</dbReference>
<reference evidence="3 4" key="1">
    <citation type="journal article" date="2012" name="BMC Genomics">
        <title>Comparative genomic analysis and phylogenetic position of Theileria equi.</title>
        <authorList>
            <person name="Kappmeyer L.S."/>
            <person name="Thiagarajan M."/>
            <person name="Herndon D.R."/>
            <person name="Ramsay J.D."/>
            <person name="Caler E."/>
            <person name="Djikeng A."/>
            <person name="Gillespie J.J."/>
            <person name="Lau A.O."/>
            <person name="Roalson E.H."/>
            <person name="Silva J.C."/>
            <person name="Silva M.G."/>
            <person name="Suarez C.E."/>
            <person name="Ueti M.W."/>
            <person name="Nene V.M."/>
            <person name="Mealey R.H."/>
            <person name="Knowles D.P."/>
            <person name="Brayton K.A."/>
        </authorList>
    </citation>
    <scope>NUCLEOTIDE SEQUENCE [LARGE SCALE GENOMIC DNA]</scope>
    <source>
        <strain evidence="3 4">WA</strain>
    </source>
</reference>
<dbReference type="GeneID" id="15805173"/>
<keyword evidence="2" id="KW-0472">Membrane</keyword>
<gene>
    <name evidence="3" type="ORF">BEWA_050730</name>
</gene>
<dbReference type="eggNOG" id="ENOG502QWUR">
    <property type="taxonomic scope" value="Eukaryota"/>
</dbReference>
<feature type="region of interest" description="Disordered" evidence="1">
    <location>
        <begin position="428"/>
        <end position="459"/>
    </location>
</feature>
<evidence type="ECO:0000256" key="1">
    <source>
        <dbReference type="SAM" id="MobiDB-lite"/>
    </source>
</evidence>
<dbReference type="VEuPathDB" id="PiroplasmaDB:BEWA_050730"/>
<name>L1LBF3_THEEQ</name>
<evidence type="ECO:0000313" key="4">
    <source>
        <dbReference type="Proteomes" id="UP000031512"/>
    </source>
</evidence>
<evidence type="ECO:0000313" key="3">
    <source>
        <dbReference type="EMBL" id="EKX72605.1"/>
    </source>
</evidence>
<keyword evidence="2" id="KW-0812">Transmembrane</keyword>
<dbReference type="AlphaFoldDB" id="L1LBF3"/>
<dbReference type="EMBL" id="ACOU01000007">
    <property type="protein sequence ID" value="EKX72605.1"/>
    <property type="molecule type" value="Genomic_DNA"/>
</dbReference>
<protein>
    <submittedName>
        <fullName evidence="3">Uncharacterized protein</fullName>
    </submittedName>
</protein>
<evidence type="ECO:0000256" key="2">
    <source>
        <dbReference type="SAM" id="Phobius"/>
    </source>
</evidence>
<accession>L1LBF3</accession>
<feature type="compositionally biased region" description="Basic and acidic residues" evidence="1">
    <location>
        <begin position="442"/>
        <end position="459"/>
    </location>
</feature>
<comment type="caution">
    <text evidence="3">The sequence shown here is derived from an EMBL/GenBank/DDBJ whole genome shotgun (WGS) entry which is preliminary data.</text>
</comment>
<dbReference type="KEGG" id="beq:BEWA_050730"/>
<feature type="transmembrane region" description="Helical" evidence="2">
    <location>
        <begin position="480"/>
        <end position="498"/>
    </location>
</feature>
<organism evidence="3 4">
    <name type="scientific">Theileria equi strain WA</name>
    <dbReference type="NCBI Taxonomy" id="1537102"/>
    <lineage>
        <taxon>Eukaryota</taxon>
        <taxon>Sar</taxon>
        <taxon>Alveolata</taxon>
        <taxon>Apicomplexa</taxon>
        <taxon>Aconoidasida</taxon>
        <taxon>Piroplasmida</taxon>
        <taxon>Theileriidae</taxon>
        <taxon>Theileria</taxon>
    </lineage>
</organism>
<feature type="compositionally biased region" description="Pro residues" evidence="1">
    <location>
        <begin position="432"/>
        <end position="441"/>
    </location>
</feature>